<evidence type="ECO:0000313" key="3">
    <source>
        <dbReference type="Proteomes" id="UP000307943"/>
    </source>
</evidence>
<keyword evidence="1" id="KW-0812">Transmembrane</keyword>
<reference evidence="2 3" key="1">
    <citation type="submission" date="2019-05" db="EMBL/GenBank/DDBJ databases">
        <title>We sequenced the genome of Paenibacillus hemerocallicola KCTC 33185 for further insight into its adaptation and study the phylogeny of Paenibacillus.</title>
        <authorList>
            <person name="Narsing Rao M.P."/>
        </authorList>
    </citation>
    <scope>NUCLEOTIDE SEQUENCE [LARGE SCALE GENOMIC DNA]</scope>
    <source>
        <strain evidence="2 3">KCTC 33185</strain>
    </source>
</reference>
<evidence type="ECO:0000256" key="1">
    <source>
        <dbReference type="SAM" id="Phobius"/>
    </source>
</evidence>
<feature type="transmembrane region" description="Helical" evidence="1">
    <location>
        <begin position="67"/>
        <end position="87"/>
    </location>
</feature>
<evidence type="ECO:0008006" key="4">
    <source>
        <dbReference type="Google" id="ProtNLM"/>
    </source>
</evidence>
<comment type="caution">
    <text evidence="2">The sequence shown here is derived from an EMBL/GenBank/DDBJ whole genome shotgun (WGS) entry which is preliminary data.</text>
</comment>
<name>A0A5C4TGJ5_9BACL</name>
<keyword evidence="1" id="KW-1133">Transmembrane helix</keyword>
<sequence length="269" mass="30327">MVYPVHAGRIRLPGRRQSGERIENGLFVILRKSMPAIAMEWRGGVDVSRKLKFARDERGSVSLEATLALPFFLAFVLALICLVKLTIADMALQNAVSETVKQMAANAYPVGLMAEEALQAYSQSRVGVVADEWLAKIRTARDKLVQGEQWVEDYEAFIPDALVGWVQWEQQKREQAEHMAKEELDQFVRDHIDPLVRAAFKEAVMHYADEEVLKKERLVVSEVVLPGLASTGSRFVGITAQYSVKLPIPFINKSITLRKKAYERIWTGA</sequence>
<keyword evidence="3" id="KW-1185">Reference proteome</keyword>
<dbReference type="OrthoDB" id="2388573at2"/>
<organism evidence="2 3">
    <name type="scientific">Paenibacillus hemerocallicola</name>
    <dbReference type="NCBI Taxonomy" id="1172614"/>
    <lineage>
        <taxon>Bacteria</taxon>
        <taxon>Bacillati</taxon>
        <taxon>Bacillota</taxon>
        <taxon>Bacilli</taxon>
        <taxon>Bacillales</taxon>
        <taxon>Paenibacillaceae</taxon>
        <taxon>Paenibacillus</taxon>
    </lineage>
</organism>
<accession>A0A5C4TGJ5</accession>
<gene>
    <name evidence="2" type="ORF">FE784_00915</name>
</gene>
<dbReference type="Proteomes" id="UP000307943">
    <property type="component" value="Unassembled WGS sequence"/>
</dbReference>
<dbReference type="AlphaFoldDB" id="A0A5C4TGJ5"/>
<proteinExistence type="predicted"/>
<keyword evidence="1" id="KW-0472">Membrane</keyword>
<evidence type="ECO:0000313" key="2">
    <source>
        <dbReference type="EMBL" id="TNJ68254.1"/>
    </source>
</evidence>
<dbReference type="EMBL" id="VDCQ01000001">
    <property type="protein sequence ID" value="TNJ68254.1"/>
    <property type="molecule type" value="Genomic_DNA"/>
</dbReference>
<protein>
    <recommendedName>
        <fullName evidence="4">Pilus assembly protein</fullName>
    </recommendedName>
</protein>